<feature type="region of interest" description="Disordered" evidence="2">
    <location>
        <begin position="53"/>
        <end position="77"/>
    </location>
</feature>
<evidence type="ECO:0000256" key="2">
    <source>
        <dbReference type="SAM" id="MobiDB-lite"/>
    </source>
</evidence>
<dbReference type="SUPFAM" id="SSF46689">
    <property type="entry name" value="Homeodomain-like"/>
    <property type="match status" value="1"/>
</dbReference>
<sequence length="106" mass="12230">MKKSNRYTSEFRERAVRLVTTQQHEYPSLWAALVSISDKLGCTPETLRAWVKKSQAQPHKSPSNSQSAEERLAALERENKELKRTNDILRQAAAFFAQAELDRKQK</sequence>
<reference evidence="3 4" key="1">
    <citation type="submission" date="2013-07" db="EMBL/GenBank/DDBJ databases">
        <title>Comparative Genomic and Metabolomic Analysis of Twelve Strains of Pseudoalteromonas luteoviolacea.</title>
        <authorList>
            <person name="Vynne N.G."/>
            <person name="Mansson M."/>
            <person name="Gram L."/>
        </authorList>
    </citation>
    <scope>NUCLEOTIDE SEQUENCE [LARGE SCALE GENOMIC DNA]</scope>
    <source>
        <strain evidence="3 4">NCIMB 1942</strain>
    </source>
</reference>
<gene>
    <name evidence="3" type="ORF">N482_04625</name>
</gene>
<dbReference type="InterPro" id="IPR002514">
    <property type="entry name" value="Transposase_8"/>
</dbReference>
<dbReference type="GO" id="GO:0003677">
    <property type="term" value="F:DNA binding"/>
    <property type="evidence" value="ECO:0007669"/>
    <property type="project" value="InterPro"/>
</dbReference>
<evidence type="ECO:0000256" key="1">
    <source>
        <dbReference type="ARBA" id="ARBA00009964"/>
    </source>
</evidence>
<dbReference type="InterPro" id="IPR036388">
    <property type="entry name" value="WH-like_DNA-bd_sf"/>
</dbReference>
<dbReference type="Gene3D" id="1.10.10.10">
    <property type="entry name" value="Winged helix-like DNA-binding domain superfamily/Winged helix DNA-binding domain"/>
    <property type="match status" value="1"/>
</dbReference>
<dbReference type="AlphaFoldDB" id="A0A161YC14"/>
<organism evidence="3 4">
    <name type="scientific">Pseudoalteromonas luteoviolacea NCIMB 1942</name>
    <dbReference type="NCBI Taxonomy" id="1365253"/>
    <lineage>
        <taxon>Bacteria</taxon>
        <taxon>Pseudomonadati</taxon>
        <taxon>Pseudomonadota</taxon>
        <taxon>Gammaproteobacteria</taxon>
        <taxon>Alteromonadales</taxon>
        <taxon>Pseudoalteromonadaceae</taxon>
        <taxon>Pseudoalteromonas</taxon>
    </lineage>
</organism>
<feature type="compositionally biased region" description="Polar residues" evidence="2">
    <location>
        <begin position="54"/>
        <end position="67"/>
    </location>
</feature>
<accession>A0A161YC14</accession>
<protein>
    <submittedName>
        <fullName evidence="3">Transposase</fullName>
    </submittedName>
</protein>
<evidence type="ECO:0000313" key="4">
    <source>
        <dbReference type="Proteomes" id="UP000076587"/>
    </source>
</evidence>
<dbReference type="Proteomes" id="UP000076587">
    <property type="component" value="Unassembled WGS sequence"/>
</dbReference>
<dbReference type="PATRIC" id="fig|1365253.3.peg.737"/>
<comment type="caution">
    <text evidence="3">The sequence shown here is derived from an EMBL/GenBank/DDBJ whole genome shotgun (WGS) entry which is preliminary data.</text>
</comment>
<dbReference type="Pfam" id="PF01527">
    <property type="entry name" value="HTH_Tnp_1"/>
    <property type="match status" value="1"/>
</dbReference>
<evidence type="ECO:0000313" key="3">
    <source>
        <dbReference type="EMBL" id="KZN57102.1"/>
    </source>
</evidence>
<dbReference type="OrthoDB" id="9810995at2"/>
<dbReference type="GO" id="GO:0006313">
    <property type="term" value="P:DNA transposition"/>
    <property type="evidence" value="ECO:0007669"/>
    <property type="project" value="InterPro"/>
</dbReference>
<dbReference type="EMBL" id="AUXT01000035">
    <property type="protein sequence ID" value="KZN57102.1"/>
    <property type="molecule type" value="Genomic_DNA"/>
</dbReference>
<feature type="compositionally biased region" description="Basic and acidic residues" evidence="2">
    <location>
        <begin position="68"/>
        <end position="77"/>
    </location>
</feature>
<name>A0A161YC14_9GAMM</name>
<comment type="similarity">
    <text evidence="1">Belongs to the transposase 8 family.</text>
</comment>
<dbReference type="GO" id="GO:0004803">
    <property type="term" value="F:transposase activity"/>
    <property type="evidence" value="ECO:0007669"/>
    <property type="project" value="InterPro"/>
</dbReference>
<proteinExistence type="inferred from homology"/>
<dbReference type="InterPro" id="IPR009057">
    <property type="entry name" value="Homeodomain-like_sf"/>
</dbReference>